<dbReference type="Pfam" id="PF13560">
    <property type="entry name" value="HTH_31"/>
    <property type="match status" value="1"/>
</dbReference>
<dbReference type="RefSeq" id="WP_086161355.1">
    <property type="nucleotide sequence ID" value="NZ_CP021121.1"/>
</dbReference>
<feature type="domain" description="HTH cro/C1-type" evidence="1">
    <location>
        <begin position="21"/>
        <end position="70"/>
    </location>
</feature>
<dbReference type="EMBL" id="CP021121">
    <property type="protein sequence ID" value="ARQ71514.1"/>
    <property type="molecule type" value="Genomic_DNA"/>
</dbReference>
<name>A0A1W7D3E3_9ACTN</name>
<dbReference type="AlphaFoldDB" id="A0A1W7D3E3"/>
<organism evidence="2 3">
    <name type="scientific">Streptomyces marincola</name>
    <dbReference type="NCBI Taxonomy" id="2878388"/>
    <lineage>
        <taxon>Bacteria</taxon>
        <taxon>Bacillati</taxon>
        <taxon>Actinomycetota</taxon>
        <taxon>Actinomycetes</taxon>
        <taxon>Kitasatosporales</taxon>
        <taxon>Streptomycetaceae</taxon>
        <taxon>Streptomyces</taxon>
    </lineage>
</organism>
<dbReference type="KEGG" id="smao:CAG99_24180"/>
<evidence type="ECO:0000259" key="1">
    <source>
        <dbReference type="PROSITE" id="PS50943"/>
    </source>
</evidence>
<accession>A0A1W7D3E3</accession>
<keyword evidence="3" id="KW-1185">Reference proteome</keyword>
<protein>
    <submittedName>
        <fullName evidence="2">Transcriptional regulator</fullName>
    </submittedName>
</protein>
<dbReference type="OrthoDB" id="4285266at2"/>
<proteinExistence type="predicted"/>
<dbReference type="InterPro" id="IPR001387">
    <property type="entry name" value="Cro/C1-type_HTH"/>
</dbReference>
<dbReference type="GO" id="GO:0003677">
    <property type="term" value="F:DNA binding"/>
    <property type="evidence" value="ECO:0007669"/>
    <property type="project" value="InterPro"/>
</dbReference>
<reference evidence="2 3" key="1">
    <citation type="submission" date="2017-05" db="EMBL/GenBank/DDBJ databases">
        <title>Complete genome sequence of Streptomyces sp. SCSIO 03032 revealed the diverse biosynthetic pathways for its bioactive secondary metabolites.</title>
        <authorList>
            <person name="Ma L."/>
            <person name="Zhu Y."/>
            <person name="Zhang W."/>
            <person name="Zhang G."/>
            <person name="Tian X."/>
            <person name="Zhang S."/>
            <person name="Zhang C."/>
        </authorList>
    </citation>
    <scope>NUCLEOTIDE SEQUENCE [LARGE SCALE GENOMIC DNA]</scope>
    <source>
        <strain evidence="2 3">SCSIO 03032</strain>
    </source>
</reference>
<dbReference type="Pfam" id="PF19054">
    <property type="entry name" value="DUF5753"/>
    <property type="match status" value="1"/>
</dbReference>
<dbReference type="Gene3D" id="1.10.260.40">
    <property type="entry name" value="lambda repressor-like DNA-binding domains"/>
    <property type="match status" value="1"/>
</dbReference>
<gene>
    <name evidence="2" type="ORF">CAG99_24180</name>
</gene>
<dbReference type="InterPro" id="IPR010982">
    <property type="entry name" value="Lambda_DNA-bd_dom_sf"/>
</dbReference>
<evidence type="ECO:0000313" key="2">
    <source>
        <dbReference type="EMBL" id="ARQ71514.1"/>
    </source>
</evidence>
<evidence type="ECO:0000313" key="3">
    <source>
        <dbReference type="Proteomes" id="UP000194218"/>
    </source>
</evidence>
<dbReference type="SUPFAM" id="SSF47413">
    <property type="entry name" value="lambda repressor-like DNA-binding domains"/>
    <property type="match status" value="1"/>
</dbReference>
<sequence length="294" mass="32745">MITDIESATPALCRLQLGSELRSLRLAAGLKASQVVRKLLWSPSKLTRLETGENSSVEQADVMALCEIYGAGEETRARLTGYAAVTKTRRDWWQSPEYRPAIRPVFKAFLGLEATATALHNYEPEFVPGLLQTEDYVRVIHERAHQGLSPEEVDRLVAVRMTRQEVLRRKDSPLRLTAIINEAVLRRHVGGPDLMRGQLAHIVEVAEELPHVRVQVVPFSAGAHAGMNGKFAVLHFPEGAAPKSIVYMENLADAWVGRREPDIARFTDAFTDLQALAPGPQESLRMIKEAIKEL</sequence>
<dbReference type="SMART" id="SM00530">
    <property type="entry name" value="HTH_XRE"/>
    <property type="match status" value="1"/>
</dbReference>
<dbReference type="PROSITE" id="PS50943">
    <property type="entry name" value="HTH_CROC1"/>
    <property type="match status" value="1"/>
</dbReference>
<dbReference type="Proteomes" id="UP000194218">
    <property type="component" value="Chromosome"/>
</dbReference>
<dbReference type="CDD" id="cd00093">
    <property type="entry name" value="HTH_XRE"/>
    <property type="match status" value="1"/>
</dbReference>
<dbReference type="InterPro" id="IPR043917">
    <property type="entry name" value="DUF5753"/>
</dbReference>